<feature type="compositionally biased region" description="Pro residues" evidence="2">
    <location>
        <begin position="53"/>
        <end position="70"/>
    </location>
</feature>
<dbReference type="PANTHER" id="PTHR11738">
    <property type="entry name" value="MHC CLASS I NK CELL RECEPTOR"/>
    <property type="match status" value="1"/>
</dbReference>
<dbReference type="InterPro" id="IPR013783">
    <property type="entry name" value="Ig-like_fold"/>
</dbReference>
<organism evidence="4 5">
    <name type="scientific">Muraenolepis orangiensis</name>
    <name type="common">Patagonian moray cod</name>
    <dbReference type="NCBI Taxonomy" id="630683"/>
    <lineage>
        <taxon>Eukaryota</taxon>
        <taxon>Metazoa</taxon>
        <taxon>Chordata</taxon>
        <taxon>Craniata</taxon>
        <taxon>Vertebrata</taxon>
        <taxon>Euteleostomi</taxon>
        <taxon>Actinopterygii</taxon>
        <taxon>Neopterygii</taxon>
        <taxon>Teleostei</taxon>
        <taxon>Neoteleostei</taxon>
        <taxon>Acanthomorphata</taxon>
        <taxon>Zeiogadaria</taxon>
        <taxon>Gadariae</taxon>
        <taxon>Gadiformes</taxon>
        <taxon>Muraenolepidoidei</taxon>
        <taxon>Muraenolepididae</taxon>
        <taxon>Muraenolepis</taxon>
    </lineage>
</organism>
<dbReference type="Proteomes" id="UP001148018">
    <property type="component" value="Unassembled WGS sequence"/>
</dbReference>
<evidence type="ECO:0000313" key="5">
    <source>
        <dbReference type="Proteomes" id="UP001148018"/>
    </source>
</evidence>
<dbReference type="GO" id="GO:0002764">
    <property type="term" value="P:immune response-regulating signaling pathway"/>
    <property type="evidence" value="ECO:0007669"/>
    <property type="project" value="TreeGrafter"/>
</dbReference>
<reference evidence="4" key="1">
    <citation type="submission" date="2022-07" db="EMBL/GenBank/DDBJ databases">
        <title>Chromosome-level genome of Muraenolepis orangiensis.</title>
        <authorList>
            <person name="Kim J."/>
        </authorList>
    </citation>
    <scope>NUCLEOTIDE SEQUENCE</scope>
    <source>
        <strain evidence="4">KU_S4_2022</strain>
        <tissue evidence="4">Muscle</tissue>
    </source>
</reference>
<evidence type="ECO:0000256" key="2">
    <source>
        <dbReference type="SAM" id="MobiDB-lite"/>
    </source>
</evidence>
<evidence type="ECO:0000256" key="1">
    <source>
        <dbReference type="ARBA" id="ARBA00023157"/>
    </source>
</evidence>
<dbReference type="AlphaFoldDB" id="A0A9Q0EVU9"/>
<sequence length="381" mass="41991">VESSMALQGDVEAEFRVNTPDHQQRQLYCCLYKDALGIYSRFSPYLSLEQQQPLPPGAAPTSSPAPPPSPVLSVEPPSGRVRRGQMLSFHCSLPVTQRQPQRQSQPGLKPLIFLLVKEGLMTGDTSLVIQPQANRTADAMAQLRAFNVGPVQGKEGGSYACMYQFSKRRRLVNSTVSNIIQVTVTDLLPRPTLTLQQQEGVWHLSCQGSAAYPGSRFFLYRSDIKLTVATHRASMSSHQNAFPIPVQVDQAVAQYECSYSILLGKHLSDSERSLSLQVAQGLPSVDWPLVAGSFSAVILFIAAVVLLLFAVHRKVRGATTEKKRREEAVFWSRGQGKDHMADLAPRQSTFNSHEWAKGTTESVPTASLWNPLSTFSSPSFH</sequence>
<keyword evidence="3" id="KW-1133">Transmembrane helix</keyword>
<dbReference type="Gene3D" id="2.60.40.10">
    <property type="entry name" value="Immunoglobulins"/>
    <property type="match status" value="1"/>
</dbReference>
<dbReference type="OrthoDB" id="8917711at2759"/>
<protein>
    <recommendedName>
        <fullName evidence="6">Ig-like domain-containing protein</fullName>
    </recommendedName>
</protein>
<feature type="transmembrane region" description="Helical" evidence="3">
    <location>
        <begin position="287"/>
        <end position="311"/>
    </location>
</feature>
<feature type="non-terminal residue" evidence="4">
    <location>
        <position position="381"/>
    </location>
</feature>
<gene>
    <name evidence="4" type="ORF">NHX12_017958</name>
</gene>
<feature type="region of interest" description="Disordered" evidence="2">
    <location>
        <begin position="50"/>
        <end position="78"/>
    </location>
</feature>
<proteinExistence type="predicted"/>
<dbReference type="EMBL" id="JANIIK010000034">
    <property type="protein sequence ID" value="KAJ3614384.1"/>
    <property type="molecule type" value="Genomic_DNA"/>
</dbReference>
<accession>A0A9Q0EVU9</accession>
<dbReference type="SUPFAM" id="SSF48726">
    <property type="entry name" value="Immunoglobulin"/>
    <property type="match status" value="1"/>
</dbReference>
<name>A0A9Q0EVU9_9TELE</name>
<keyword evidence="1" id="KW-1015">Disulfide bond</keyword>
<keyword evidence="3" id="KW-0812">Transmembrane</keyword>
<dbReference type="PANTHER" id="PTHR11738:SF186">
    <property type="entry name" value="OSTEOCLAST-ASSOCIATED IMMUNOGLOBULIN-LIKE RECEPTOR"/>
    <property type="match status" value="1"/>
</dbReference>
<keyword evidence="3" id="KW-0472">Membrane</keyword>
<dbReference type="InterPro" id="IPR036179">
    <property type="entry name" value="Ig-like_dom_sf"/>
</dbReference>
<comment type="caution">
    <text evidence="4">The sequence shown here is derived from an EMBL/GenBank/DDBJ whole genome shotgun (WGS) entry which is preliminary data.</text>
</comment>
<evidence type="ECO:0000256" key="3">
    <source>
        <dbReference type="SAM" id="Phobius"/>
    </source>
</evidence>
<keyword evidence="5" id="KW-1185">Reference proteome</keyword>
<evidence type="ECO:0008006" key="6">
    <source>
        <dbReference type="Google" id="ProtNLM"/>
    </source>
</evidence>
<evidence type="ECO:0000313" key="4">
    <source>
        <dbReference type="EMBL" id="KAJ3614384.1"/>
    </source>
</evidence>
<dbReference type="InterPro" id="IPR050412">
    <property type="entry name" value="Ig-like_Receptors_ImmuneReg"/>
</dbReference>